<dbReference type="EMBL" id="GL945017">
    <property type="protein sequence ID" value="EGN57488.1"/>
    <property type="molecule type" value="Genomic_DNA"/>
</dbReference>
<evidence type="ECO:0000313" key="2">
    <source>
        <dbReference type="EMBL" id="EGN57488.1"/>
    </source>
</evidence>
<name>F8N7M8_9BACT</name>
<dbReference type="AlphaFoldDB" id="F8N7M8"/>
<dbReference type="Proteomes" id="UP000002772">
    <property type="component" value="Unassembled WGS sequence"/>
</dbReference>
<accession>F8N7M8</accession>
<dbReference type="OrthoDB" id="1029065at2"/>
<evidence type="ECO:0000313" key="3">
    <source>
        <dbReference type="Proteomes" id="UP000002772"/>
    </source>
</evidence>
<keyword evidence="1" id="KW-0812">Transmembrane</keyword>
<dbReference type="HOGENOM" id="CLU_2383710_0_0_10"/>
<dbReference type="InterPro" id="IPR025408">
    <property type="entry name" value="DUF4134"/>
</dbReference>
<keyword evidence="1" id="KW-0472">Membrane</keyword>
<keyword evidence="3" id="KW-1185">Reference proteome</keyword>
<gene>
    <name evidence="2" type="ORF">Premu_2094</name>
</gene>
<dbReference type="STRING" id="688246.Premu_2094"/>
<dbReference type="Pfam" id="PF13572">
    <property type="entry name" value="DUF4134"/>
    <property type="match status" value="1"/>
</dbReference>
<keyword evidence="1" id="KW-1133">Transmembrane helix</keyword>
<organism evidence="2 3">
    <name type="scientific">Hallella multisaccharivorax DSM 17128</name>
    <dbReference type="NCBI Taxonomy" id="688246"/>
    <lineage>
        <taxon>Bacteria</taxon>
        <taxon>Pseudomonadati</taxon>
        <taxon>Bacteroidota</taxon>
        <taxon>Bacteroidia</taxon>
        <taxon>Bacteroidales</taxon>
        <taxon>Prevotellaceae</taxon>
        <taxon>Hallella</taxon>
    </lineage>
</organism>
<sequence length="94" mass="10135">MLQKQLSTIMKSCVSACKRIPMKRVATFVGMFLFCAVVTFAQSKGAGGFQKAITEVSSYQTPVSNLMKAIAAVIALVGAFSIYFKMRASVLVIC</sequence>
<reference evidence="3" key="1">
    <citation type="journal article" date="2011" name="Stand. Genomic Sci.">
        <title>Non-contiguous finished genome sequence of the opportunistic oral pathogen Prevotella multisaccharivorax type strain (PPPA20).</title>
        <authorList>
            <person name="Pati A."/>
            <person name="Gronow S."/>
            <person name="Lu M."/>
            <person name="Lapidus A."/>
            <person name="Nolan M."/>
            <person name="Lucas S."/>
            <person name="Hammon N."/>
            <person name="Deshpande S."/>
            <person name="Cheng J.F."/>
            <person name="Tapia R."/>
            <person name="Han C."/>
            <person name="Goodwin L."/>
            <person name="Pitluck S."/>
            <person name="Liolios K."/>
            <person name="Pagani I."/>
            <person name="Mavromatis K."/>
            <person name="Mikhailova N."/>
            <person name="Huntemann M."/>
            <person name="Chen A."/>
            <person name="Palaniappan K."/>
            <person name="Land M."/>
            <person name="Hauser L."/>
            <person name="Detter J.C."/>
            <person name="Brambilla E.M."/>
            <person name="Rohde M."/>
            <person name="Goker M."/>
            <person name="Woyke T."/>
            <person name="Bristow J."/>
            <person name="Eisen J.A."/>
            <person name="Markowitz V."/>
            <person name="Hugenholtz P."/>
            <person name="Kyrpides N.C."/>
            <person name="Klenk H.P."/>
            <person name="Ivanova N."/>
        </authorList>
    </citation>
    <scope>NUCLEOTIDE SEQUENCE [LARGE SCALE GENOMIC DNA]</scope>
    <source>
        <strain evidence="3">DSM 17128</strain>
    </source>
</reference>
<evidence type="ECO:0000256" key="1">
    <source>
        <dbReference type="SAM" id="Phobius"/>
    </source>
</evidence>
<proteinExistence type="predicted"/>
<protein>
    <submittedName>
        <fullName evidence="2">Conjugate transposon protein TraE</fullName>
    </submittedName>
</protein>
<feature type="transmembrane region" description="Helical" evidence="1">
    <location>
        <begin position="65"/>
        <end position="84"/>
    </location>
</feature>